<dbReference type="GO" id="GO:0022857">
    <property type="term" value="F:transmembrane transporter activity"/>
    <property type="evidence" value="ECO:0007669"/>
    <property type="project" value="InterPro"/>
</dbReference>
<organism evidence="9 10">
    <name type="scientific">Vagococcus coleopterorum</name>
    <dbReference type="NCBI Taxonomy" id="2714946"/>
    <lineage>
        <taxon>Bacteria</taxon>
        <taxon>Bacillati</taxon>
        <taxon>Bacillota</taxon>
        <taxon>Bacilli</taxon>
        <taxon>Lactobacillales</taxon>
        <taxon>Enterococcaceae</taxon>
        <taxon>Vagococcus</taxon>
    </lineage>
</organism>
<evidence type="ECO:0000256" key="1">
    <source>
        <dbReference type="ARBA" id="ARBA00004651"/>
    </source>
</evidence>
<dbReference type="KEGG" id="vah:G7081_00545"/>
<dbReference type="RefSeq" id="WP_166006413.1">
    <property type="nucleotide sequence ID" value="NZ_CP049886.1"/>
</dbReference>
<dbReference type="PANTHER" id="PTHR23504">
    <property type="entry name" value="MAJOR FACILITATOR SUPERFAMILY DOMAIN-CONTAINING PROTEIN 10"/>
    <property type="match status" value="1"/>
</dbReference>
<dbReference type="GO" id="GO:0005886">
    <property type="term" value="C:plasma membrane"/>
    <property type="evidence" value="ECO:0007669"/>
    <property type="project" value="UniProtKB-SubCell"/>
</dbReference>
<feature type="domain" description="Major facilitator superfamily (MFS) profile" evidence="8">
    <location>
        <begin position="9"/>
        <end position="387"/>
    </location>
</feature>
<feature type="transmembrane region" description="Helical" evidence="7">
    <location>
        <begin position="246"/>
        <end position="265"/>
    </location>
</feature>
<evidence type="ECO:0000256" key="2">
    <source>
        <dbReference type="ARBA" id="ARBA00007520"/>
    </source>
</evidence>
<dbReference type="PANTHER" id="PTHR23504:SF115">
    <property type="entry name" value="MULTIDRUG RESISTANCE PROTEIN 2"/>
    <property type="match status" value="1"/>
</dbReference>
<comment type="subcellular location">
    <subcellularLocation>
        <location evidence="1">Cell membrane</location>
        <topology evidence="1">Multi-pass membrane protein</topology>
    </subcellularLocation>
</comment>
<feature type="transmembrane region" description="Helical" evidence="7">
    <location>
        <begin position="9"/>
        <end position="32"/>
    </location>
</feature>
<feature type="transmembrane region" description="Helical" evidence="7">
    <location>
        <begin position="162"/>
        <end position="182"/>
    </location>
</feature>
<evidence type="ECO:0000256" key="6">
    <source>
        <dbReference type="ARBA" id="ARBA00023136"/>
    </source>
</evidence>
<dbReference type="SUPFAM" id="SSF103473">
    <property type="entry name" value="MFS general substrate transporter"/>
    <property type="match status" value="1"/>
</dbReference>
<name>A0A6G8AKU3_9ENTE</name>
<evidence type="ECO:0000313" key="9">
    <source>
        <dbReference type="EMBL" id="QIL45678.1"/>
    </source>
</evidence>
<dbReference type="Proteomes" id="UP000500890">
    <property type="component" value="Chromosome"/>
</dbReference>
<feature type="transmembrane region" description="Helical" evidence="7">
    <location>
        <begin position="297"/>
        <end position="315"/>
    </location>
</feature>
<keyword evidence="3" id="KW-0813">Transport</keyword>
<feature type="transmembrane region" description="Helical" evidence="7">
    <location>
        <begin position="75"/>
        <end position="92"/>
    </location>
</feature>
<dbReference type="InterPro" id="IPR005829">
    <property type="entry name" value="Sugar_transporter_CS"/>
</dbReference>
<comment type="similarity">
    <text evidence="2">Belongs to the major facilitator superfamily. TCR/Tet family.</text>
</comment>
<feature type="transmembrane region" description="Helical" evidence="7">
    <location>
        <begin position="363"/>
        <end position="382"/>
    </location>
</feature>
<dbReference type="Gene3D" id="1.20.1250.20">
    <property type="entry name" value="MFS general substrate transporter like domains"/>
    <property type="match status" value="1"/>
</dbReference>
<evidence type="ECO:0000313" key="10">
    <source>
        <dbReference type="Proteomes" id="UP000500890"/>
    </source>
</evidence>
<reference evidence="9 10" key="1">
    <citation type="submission" date="2020-03" db="EMBL/GenBank/DDBJ databases">
        <title>Vagococcus sp. nov., isolated from beetles.</title>
        <authorList>
            <person name="Hyun D.-W."/>
            <person name="Bae J.-W."/>
        </authorList>
    </citation>
    <scope>NUCLEOTIDE SEQUENCE [LARGE SCALE GENOMIC DNA]</scope>
    <source>
        <strain evidence="9 10">HDW17A</strain>
    </source>
</reference>
<dbReference type="InterPro" id="IPR011701">
    <property type="entry name" value="MFS"/>
</dbReference>
<gene>
    <name evidence="9" type="ORF">G7081_00545</name>
</gene>
<evidence type="ECO:0000256" key="3">
    <source>
        <dbReference type="ARBA" id="ARBA00022448"/>
    </source>
</evidence>
<feature type="transmembrane region" description="Helical" evidence="7">
    <location>
        <begin position="98"/>
        <end position="121"/>
    </location>
</feature>
<proteinExistence type="inferred from homology"/>
<dbReference type="AlphaFoldDB" id="A0A6G8AKU3"/>
<keyword evidence="6 7" id="KW-0472">Membrane</keyword>
<accession>A0A6G8AKU3</accession>
<keyword evidence="10" id="KW-1185">Reference proteome</keyword>
<dbReference type="InterPro" id="IPR036259">
    <property type="entry name" value="MFS_trans_sf"/>
</dbReference>
<feature type="transmembrane region" description="Helical" evidence="7">
    <location>
        <begin position="210"/>
        <end position="234"/>
    </location>
</feature>
<dbReference type="EMBL" id="CP049886">
    <property type="protein sequence ID" value="QIL45678.1"/>
    <property type="molecule type" value="Genomic_DNA"/>
</dbReference>
<dbReference type="InterPro" id="IPR020846">
    <property type="entry name" value="MFS_dom"/>
</dbReference>
<evidence type="ECO:0000256" key="5">
    <source>
        <dbReference type="ARBA" id="ARBA00022989"/>
    </source>
</evidence>
<dbReference type="CDD" id="cd17325">
    <property type="entry name" value="MFS_MdtG_SLC18_like"/>
    <property type="match status" value="1"/>
</dbReference>
<feature type="transmembrane region" description="Helical" evidence="7">
    <location>
        <begin position="133"/>
        <end position="156"/>
    </location>
</feature>
<dbReference type="PRINTS" id="PR01035">
    <property type="entry name" value="TCRTETA"/>
</dbReference>
<dbReference type="PROSITE" id="PS00216">
    <property type="entry name" value="SUGAR_TRANSPORT_1"/>
    <property type="match status" value="1"/>
</dbReference>
<feature type="transmembrane region" description="Helical" evidence="7">
    <location>
        <begin position="272"/>
        <end position="291"/>
    </location>
</feature>
<keyword evidence="5 7" id="KW-1133">Transmembrane helix</keyword>
<sequence>MQDKETKRMLLIVVANLFIVFLGIGLVVPVTPAIQQEMGLTMTTMGYLTAAYAAAQLVCSPIAGRFSDLYGRKRMIVVGMFVFAVSELLFGLGQTVSLLYISRLLGGLGAALIFPSVMAFVADMTSLEERPKAMGWVSGAISGGFIIGPGIGGFFGHYSSRLPFFAAFVLGLVGCLFAFFLLKEPERTAEQAEQAKEKVSIRSIIFSKNLMFPFLIILINAFGLAAFESLYSVYVVRVYGFNELDIAVIMVGSGVLALIAQLVFFDGMVKKLGEIGVIRICLFFSAAFVFIMLAAKGFWSVAVCTFVIFLAFDLLRPAVTTFLTKQAGNNQGTVNGVNSALTSVGNIAGPILAGTLMDIKTSYPSIVVTIILLISFSLTLIWKAPKPENISV</sequence>
<evidence type="ECO:0000259" key="8">
    <source>
        <dbReference type="PROSITE" id="PS50850"/>
    </source>
</evidence>
<evidence type="ECO:0000256" key="4">
    <source>
        <dbReference type="ARBA" id="ARBA00022692"/>
    </source>
</evidence>
<dbReference type="InterPro" id="IPR001958">
    <property type="entry name" value="Tet-R_TetA/multi-R_MdtG-like"/>
</dbReference>
<feature type="transmembrane region" description="Helical" evidence="7">
    <location>
        <begin position="44"/>
        <end position="63"/>
    </location>
</feature>
<keyword evidence="4 7" id="KW-0812">Transmembrane</keyword>
<evidence type="ECO:0000256" key="7">
    <source>
        <dbReference type="SAM" id="Phobius"/>
    </source>
</evidence>
<dbReference type="PROSITE" id="PS50850">
    <property type="entry name" value="MFS"/>
    <property type="match status" value="1"/>
</dbReference>
<protein>
    <submittedName>
        <fullName evidence="9">MFS transporter</fullName>
    </submittedName>
</protein>
<dbReference type="Pfam" id="PF07690">
    <property type="entry name" value="MFS_1"/>
    <property type="match status" value="1"/>
</dbReference>